<dbReference type="STRING" id="7897.ENSLACP00000011621"/>
<feature type="binding site" evidence="6">
    <location>
        <position position="103"/>
    </location>
    <ligand>
        <name>Zn(2+)</name>
        <dbReference type="ChEBI" id="CHEBI:29105"/>
    </ligand>
</feature>
<reference evidence="9" key="3">
    <citation type="submission" date="2025-09" db="UniProtKB">
        <authorList>
            <consortium name="Ensembl"/>
        </authorList>
    </citation>
    <scope>IDENTIFICATION</scope>
</reference>
<evidence type="ECO:0000256" key="3">
    <source>
        <dbReference type="ARBA" id="ARBA00022737"/>
    </source>
</evidence>
<name>H3APQ0_LATCH</name>
<keyword evidence="3" id="KW-0677">Repeat</keyword>
<evidence type="ECO:0000313" key="9">
    <source>
        <dbReference type="Ensembl" id="ENSLACP00000011621.1"/>
    </source>
</evidence>
<protein>
    <submittedName>
        <fullName evidence="9">Golgi reassembly stacking protein 1</fullName>
    </submittedName>
</protein>
<evidence type="ECO:0000313" key="10">
    <source>
        <dbReference type="Proteomes" id="UP000008672"/>
    </source>
</evidence>
<dbReference type="InterPro" id="IPR036034">
    <property type="entry name" value="PDZ_sf"/>
</dbReference>
<dbReference type="Proteomes" id="UP000008672">
    <property type="component" value="Unassembled WGS sequence"/>
</dbReference>
<dbReference type="Pfam" id="PF04495">
    <property type="entry name" value="GRASP55_65"/>
    <property type="match status" value="1"/>
</dbReference>
<evidence type="ECO:0000256" key="1">
    <source>
        <dbReference type="ARBA" id="ARBA00004394"/>
    </source>
</evidence>
<gene>
    <name evidence="9" type="primary">GORASP1</name>
</gene>
<evidence type="ECO:0000259" key="8">
    <source>
        <dbReference type="PROSITE" id="PS51865"/>
    </source>
</evidence>
<dbReference type="EMBL" id="AFYH01152137">
    <property type="status" value="NOT_ANNOTATED_CDS"/>
    <property type="molecule type" value="Genomic_DNA"/>
</dbReference>
<dbReference type="Bgee" id="ENSLACG00000010228">
    <property type="expression patterns" value="Expressed in pectoral fin and 6 other cell types or tissues"/>
</dbReference>
<dbReference type="Gene3D" id="2.30.42.10">
    <property type="match status" value="2"/>
</dbReference>
<dbReference type="FunCoup" id="H3APQ0">
    <property type="interactions" value="796"/>
</dbReference>
<evidence type="ECO:0000256" key="4">
    <source>
        <dbReference type="ARBA" id="ARBA00023034"/>
    </source>
</evidence>
<dbReference type="EMBL" id="AFYH01152132">
    <property type="status" value="NOT_ANNOTATED_CDS"/>
    <property type="molecule type" value="Genomic_DNA"/>
</dbReference>
<keyword evidence="10" id="KW-1185">Reference proteome</keyword>
<accession>H3APQ0</accession>
<keyword evidence="5" id="KW-0472">Membrane</keyword>
<dbReference type="InParanoid" id="H3APQ0"/>
<dbReference type="GeneTree" id="ENSGT00390000008686"/>
<dbReference type="EMBL" id="AFYH01152135">
    <property type="status" value="NOT_ANNOTATED_CDS"/>
    <property type="molecule type" value="Genomic_DNA"/>
</dbReference>
<feature type="binding site" evidence="6">
    <location>
        <position position="20"/>
    </location>
    <ligand>
        <name>Zn(2+)</name>
        <dbReference type="ChEBI" id="CHEBI:29105"/>
    </ligand>
</feature>
<dbReference type="InterPro" id="IPR024958">
    <property type="entry name" value="GRASP_PDZ"/>
</dbReference>
<dbReference type="EMBL" id="AFYH01152136">
    <property type="status" value="NOT_ANNOTATED_CDS"/>
    <property type="molecule type" value="Genomic_DNA"/>
</dbReference>
<organism evidence="9 10">
    <name type="scientific">Latimeria chalumnae</name>
    <name type="common">Coelacanth</name>
    <dbReference type="NCBI Taxonomy" id="7897"/>
    <lineage>
        <taxon>Eukaryota</taxon>
        <taxon>Metazoa</taxon>
        <taxon>Chordata</taxon>
        <taxon>Craniata</taxon>
        <taxon>Vertebrata</taxon>
        <taxon>Euteleostomi</taxon>
        <taxon>Coelacanthiformes</taxon>
        <taxon>Coelacanthidae</taxon>
        <taxon>Latimeria</taxon>
    </lineage>
</organism>
<comment type="subcellular location">
    <subcellularLocation>
        <location evidence="1">Golgi apparatus membrane</location>
    </subcellularLocation>
</comment>
<keyword evidence="4" id="KW-0333">Golgi apparatus</keyword>
<keyword evidence="6" id="KW-0479">Metal-binding</keyword>
<feature type="compositionally biased region" description="Basic and acidic residues" evidence="7">
    <location>
        <begin position="423"/>
        <end position="434"/>
    </location>
</feature>
<dbReference type="FunFam" id="2.30.42.10:FF:000056">
    <property type="entry name" value="Golgi reassembly-stacking protein 2 isoform 1"/>
    <property type="match status" value="1"/>
</dbReference>
<evidence type="ECO:0000256" key="6">
    <source>
        <dbReference type="PIRSR" id="PIRSR607583-1"/>
    </source>
</evidence>
<feature type="binding site" evidence="6">
    <location>
        <position position="18"/>
    </location>
    <ligand>
        <name>Zn(2+)</name>
        <dbReference type="ChEBI" id="CHEBI:29105"/>
    </ligand>
</feature>
<comment type="similarity">
    <text evidence="2">Belongs to the GORASP family.</text>
</comment>
<dbReference type="EMBL" id="AFYH01152134">
    <property type="status" value="NOT_ANNOTATED_CDS"/>
    <property type="molecule type" value="Genomic_DNA"/>
</dbReference>
<dbReference type="Ensembl" id="ENSLACT00000011710.1">
    <property type="protein sequence ID" value="ENSLACP00000011621.1"/>
    <property type="gene ID" value="ENSLACG00000010228.1"/>
</dbReference>
<dbReference type="InterPro" id="IPR007583">
    <property type="entry name" value="GRASP55_65"/>
</dbReference>
<dbReference type="SUPFAM" id="SSF50156">
    <property type="entry name" value="PDZ domain-like"/>
    <property type="match status" value="1"/>
</dbReference>
<dbReference type="GO" id="GO:0007030">
    <property type="term" value="P:Golgi organization"/>
    <property type="evidence" value="ECO:0007669"/>
    <property type="project" value="TreeGrafter"/>
</dbReference>
<reference evidence="10" key="1">
    <citation type="submission" date="2011-08" db="EMBL/GenBank/DDBJ databases">
        <title>The draft genome of Latimeria chalumnae.</title>
        <authorList>
            <person name="Di Palma F."/>
            <person name="Alfoldi J."/>
            <person name="Johnson J."/>
            <person name="Berlin A."/>
            <person name="Gnerre S."/>
            <person name="Jaffe D."/>
            <person name="MacCallum I."/>
            <person name="Young S."/>
            <person name="Walker B.J."/>
            <person name="Lander E."/>
            <person name="Lindblad-Toh K."/>
        </authorList>
    </citation>
    <scope>NUCLEOTIDE SEQUENCE [LARGE SCALE GENOMIC DNA]</scope>
    <source>
        <strain evidence="10">Wild caught</strain>
    </source>
</reference>
<feature type="region of interest" description="Disordered" evidence="7">
    <location>
        <begin position="1"/>
        <end position="21"/>
    </location>
</feature>
<feature type="region of interest" description="Disordered" evidence="7">
    <location>
        <begin position="402"/>
        <end position="434"/>
    </location>
</feature>
<feature type="domain" description="PDZ GRASP-type" evidence="8">
    <location>
        <begin position="111"/>
        <end position="199"/>
    </location>
</feature>
<feature type="domain" description="PDZ GRASP-type" evidence="8">
    <location>
        <begin position="15"/>
        <end position="105"/>
    </location>
</feature>
<dbReference type="HOGENOM" id="CLU_025095_1_1_1"/>
<dbReference type="OMA" id="ETDGVNQ"/>
<evidence type="ECO:0000256" key="7">
    <source>
        <dbReference type="SAM" id="MobiDB-lite"/>
    </source>
</evidence>
<sequence length="434" mass="47202">MGLTQSVEIPEGGTEGYHVHGVQENSPAHRAGLEPYFDFIITIGHTRLNKENDMLKDLLKANAEKPVKLEVFSIKALKVREVEVVPSNMWGGQGLLGASVRFCSFHGANERVWHVLVSKWSALNVSEVKPYINFVIAVDWLLPDSAEDFFTLIETHEGKPLKLMVYNSDTDICREVVVTPNGAWGGEGSLGCGIGYGYLHRIPSRPVMPEKKVEIKPPSPLPSEDSLSTQSINGYAETQPTNGYTEASLVAPSSQTDFVDGAMNVDPGLANLPIETTPLPPPIHRVMDPGFIDAANASVPELTDLSQILDVSSVSFNMSANSLAGTETLLNHDELSSFFDQAQVLMPEHLSSSSEQLLGASIVQPGLEHFSLPDSTLAFPPLPYDPSCSALSDPEHLVEEMGHLPSKTDNIQSQDTVQLETEETTHKPNDDGLQ</sequence>
<proteinExistence type="inferred from homology"/>
<feature type="compositionally biased region" description="Polar residues" evidence="7">
    <location>
        <begin position="407"/>
        <end position="419"/>
    </location>
</feature>
<evidence type="ECO:0000256" key="5">
    <source>
        <dbReference type="ARBA" id="ARBA00023136"/>
    </source>
</evidence>
<dbReference type="PANTHER" id="PTHR12893:SF2">
    <property type="entry name" value="GOLGI REASSEMBLY-STACKING PROTEIN 1"/>
    <property type="match status" value="1"/>
</dbReference>
<dbReference type="GO" id="GO:0046872">
    <property type="term" value="F:metal ion binding"/>
    <property type="evidence" value="ECO:0007669"/>
    <property type="project" value="UniProtKB-KW"/>
</dbReference>
<dbReference type="EMBL" id="AFYH01152133">
    <property type="status" value="NOT_ANNOTATED_CDS"/>
    <property type="molecule type" value="Genomic_DNA"/>
</dbReference>
<dbReference type="eggNOG" id="KOG3834">
    <property type="taxonomic scope" value="Eukaryota"/>
</dbReference>
<dbReference type="GO" id="GO:0000139">
    <property type="term" value="C:Golgi membrane"/>
    <property type="evidence" value="ECO:0007669"/>
    <property type="project" value="UniProtKB-SubCell"/>
</dbReference>
<dbReference type="PANTHER" id="PTHR12893">
    <property type="entry name" value="GOLGI REASSEMBLY STACKING PROTEIN GRASP"/>
    <property type="match status" value="1"/>
</dbReference>
<reference evidence="9" key="2">
    <citation type="submission" date="2025-08" db="UniProtKB">
        <authorList>
            <consortium name="Ensembl"/>
        </authorList>
    </citation>
    <scope>IDENTIFICATION</scope>
</reference>
<dbReference type="EMBL" id="AFYH01152138">
    <property type="status" value="NOT_ANNOTATED_CDS"/>
    <property type="molecule type" value="Genomic_DNA"/>
</dbReference>
<dbReference type="AlphaFoldDB" id="H3APQ0"/>
<evidence type="ECO:0000256" key="2">
    <source>
        <dbReference type="ARBA" id="ARBA00007144"/>
    </source>
</evidence>
<dbReference type="PROSITE" id="PS51865">
    <property type="entry name" value="PDZ_GRASP"/>
    <property type="match status" value="2"/>
</dbReference>
<keyword evidence="6" id="KW-0862">Zinc</keyword>